<evidence type="ECO:0000313" key="1">
    <source>
        <dbReference type="EMBL" id="NMH75549.1"/>
    </source>
</evidence>
<accession>A0ABX1R6P3</accession>
<dbReference type="RefSeq" id="WP_169393628.1">
    <property type="nucleotide sequence ID" value="NZ_BAAAJH010000016.1"/>
</dbReference>
<comment type="caution">
    <text evidence="1">The sequence shown here is derived from an EMBL/GenBank/DDBJ whole genome shotgun (WGS) entry which is preliminary data.</text>
</comment>
<dbReference type="EMBL" id="JAAXKY010000001">
    <property type="protein sequence ID" value="NMH75549.1"/>
    <property type="molecule type" value="Genomic_DNA"/>
</dbReference>
<name>A0ABX1R6P3_9PSEU</name>
<keyword evidence="2" id="KW-1185">Reference proteome</keyword>
<protein>
    <recommendedName>
        <fullName evidence="3">DUF4126 domain-containing protein</fullName>
    </recommendedName>
</protein>
<evidence type="ECO:0000313" key="2">
    <source>
        <dbReference type="Proteomes" id="UP001296706"/>
    </source>
</evidence>
<proteinExistence type="predicted"/>
<evidence type="ECO:0008006" key="3">
    <source>
        <dbReference type="Google" id="ProtNLM"/>
    </source>
</evidence>
<organism evidence="1 2">
    <name type="scientific">Pseudonocardia xinjiangensis</name>
    <dbReference type="NCBI Taxonomy" id="75289"/>
    <lineage>
        <taxon>Bacteria</taxon>
        <taxon>Bacillati</taxon>
        <taxon>Actinomycetota</taxon>
        <taxon>Actinomycetes</taxon>
        <taxon>Pseudonocardiales</taxon>
        <taxon>Pseudonocardiaceae</taxon>
        <taxon>Pseudonocardia</taxon>
    </lineage>
</organism>
<sequence length="137" mass="13546">MSDRRLVAAALLGLGGGLRSFAPPVALALHGRGPLAGAARFIAFGAAVGEVIADKQPQMGSRLAPRGLGLRLGFSSTGGGDLGGWEGAGIAAVAALAAAFAGSRLRTTVQGRPAQLAAAVAEDALSYGLVLAAVRMR</sequence>
<gene>
    <name evidence="1" type="ORF">HF577_00160</name>
</gene>
<reference evidence="1 2" key="1">
    <citation type="submission" date="2020-04" db="EMBL/GenBank/DDBJ databases">
        <authorList>
            <person name="Klaysubun C."/>
            <person name="Duangmal K."/>
            <person name="Lipun K."/>
        </authorList>
    </citation>
    <scope>NUCLEOTIDE SEQUENCE [LARGE SCALE GENOMIC DNA]</scope>
    <source>
        <strain evidence="1 2">JCM 11839</strain>
    </source>
</reference>
<dbReference type="Proteomes" id="UP001296706">
    <property type="component" value="Unassembled WGS sequence"/>
</dbReference>